<dbReference type="InterPro" id="IPR015943">
    <property type="entry name" value="WD40/YVTN_repeat-like_dom_sf"/>
</dbReference>
<dbReference type="RefSeq" id="WP_146502261.1">
    <property type="nucleotide sequence ID" value="NZ_SJPG01000001.1"/>
</dbReference>
<dbReference type="AlphaFoldDB" id="A0A5C5XAQ1"/>
<dbReference type="OrthoDB" id="210095at2"/>
<evidence type="ECO:0000313" key="1">
    <source>
        <dbReference type="EMBL" id="TWT60106.1"/>
    </source>
</evidence>
<reference evidence="1 2" key="1">
    <citation type="submission" date="2019-02" db="EMBL/GenBank/DDBJ databases">
        <title>Deep-cultivation of Planctomycetes and their phenomic and genomic characterization uncovers novel biology.</title>
        <authorList>
            <person name="Wiegand S."/>
            <person name="Jogler M."/>
            <person name="Boedeker C."/>
            <person name="Pinto D."/>
            <person name="Vollmers J."/>
            <person name="Rivas-Marin E."/>
            <person name="Kohn T."/>
            <person name="Peeters S.H."/>
            <person name="Heuer A."/>
            <person name="Rast P."/>
            <person name="Oberbeckmann S."/>
            <person name="Bunk B."/>
            <person name="Jeske O."/>
            <person name="Meyerdierks A."/>
            <person name="Storesund J.E."/>
            <person name="Kallscheuer N."/>
            <person name="Luecker S."/>
            <person name="Lage O.M."/>
            <person name="Pohl T."/>
            <person name="Merkel B.J."/>
            <person name="Hornburger P."/>
            <person name="Mueller R.-W."/>
            <person name="Bruemmer F."/>
            <person name="Labrenz M."/>
            <person name="Spormann A.M."/>
            <person name="Op Den Camp H."/>
            <person name="Overmann J."/>
            <person name="Amann R."/>
            <person name="Jetten M.S.M."/>
            <person name="Mascher T."/>
            <person name="Medema M.H."/>
            <person name="Devos D.P."/>
            <person name="Kaster A.-K."/>
            <person name="Ovreas L."/>
            <person name="Rohde M."/>
            <person name="Galperin M.Y."/>
            <person name="Jogler C."/>
        </authorList>
    </citation>
    <scope>NUCLEOTIDE SEQUENCE [LARGE SCALE GENOMIC DNA]</scope>
    <source>
        <strain evidence="1 2">Pan54</strain>
    </source>
</reference>
<dbReference type="InterPro" id="IPR011044">
    <property type="entry name" value="Quino_amine_DH_bsu"/>
</dbReference>
<proteinExistence type="predicted"/>
<name>A0A5C5XAQ1_9PLAN</name>
<protein>
    <submittedName>
        <fullName evidence="1">Uncharacterized protein</fullName>
    </submittedName>
</protein>
<dbReference type="SUPFAM" id="SSF50969">
    <property type="entry name" value="YVTN repeat-like/Quinoprotein amine dehydrogenase"/>
    <property type="match status" value="1"/>
</dbReference>
<gene>
    <name evidence="1" type="ORF">Pan54_08190</name>
</gene>
<comment type="caution">
    <text evidence="1">The sequence shown here is derived from an EMBL/GenBank/DDBJ whole genome shotgun (WGS) entry which is preliminary data.</text>
</comment>
<sequence length="296" mass="32435">MKIETPTWMNQGAGQPPDLLFSFRAEAGITGFDSMREAEDYVVADEIGTLYRLDPLLNVKLLTRLQEPARQLSWSDTGEFGSALLGNSTLVRLDAKLKVIWTIEIPFTCSGIAIDPYGIFTFVASSEGGAIVIDDLGKKAATFETMRPLSYIHFMVEEPVVIAAASHGLMGAYALSGKKIWEKTLWSNVGDLALIQKTARICVAASNQGIQVYDGSGDSEASLILEGTVNKISVSYTGKQAFASTIEKHVYRLDEDGELKWAATSDVAVTRVDSHPIEPVGLFVFEDRTILRAQWY</sequence>
<evidence type="ECO:0000313" key="2">
    <source>
        <dbReference type="Proteomes" id="UP000316095"/>
    </source>
</evidence>
<dbReference type="EMBL" id="SJPG01000001">
    <property type="protein sequence ID" value="TWT60106.1"/>
    <property type="molecule type" value="Genomic_DNA"/>
</dbReference>
<accession>A0A5C5XAQ1</accession>
<organism evidence="1 2">
    <name type="scientific">Rubinisphaera italica</name>
    <dbReference type="NCBI Taxonomy" id="2527969"/>
    <lineage>
        <taxon>Bacteria</taxon>
        <taxon>Pseudomonadati</taxon>
        <taxon>Planctomycetota</taxon>
        <taxon>Planctomycetia</taxon>
        <taxon>Planctomycetales</taxon>
        <taxon>Planctomycetaceae</taxon>
        <taxon>Rubinisphaera</taxon>
    </lineage>
</organism>
<keyword evidence="2" id="KW-1185">Reference proteome</keyword>
<dbReference type="Gene3D" id="2.130.10.10">
    <property type="entry name" value="YVTN repeat-like/Quinoprotein amine dehydrogenase"/>
    <property type="match status" value="1"/>
</dbReference>
<dbReference type="Proteomes" id="UP000316095">
    <property type="component" value="Unassembled WGS sequence"/>
</dbReference>